<keyword evidence="1" id="KW-1133">Transmembrane helix</keyword>
<proteinExistence type="predicted"/>
<name>A0A4Y8W911_9VIBR</name>
<reference evidence="2 3" key="1">
    <citation type="submission" date="2019-01" db="EMBL/GenBank/DDBJ databases">
        <title>Vibrio BEI176 sp. nov, a marine bacterium isolated from China: eastern marignal seas.</title>
        <authorList>
            <person name="Li B."/>
        </authorList>
    </citation>
    <scope>NUCLEOTIDE SEQUENCE [LARGE SCALE GENOMIC DNA]</scope>
    <source>
        <strain evidence="2 3">BEI176</strain>
    </source>
</reference>
<dbReference type="RefSeq" id="WP_134837644.1">
    <property type="nucleotide sequence ID" value="NZ_SATR01000113.1"/>
</dbReference>
<gene>
    <name evidence="2" type="ORF">ELS82_23930</name>
</gene>
<dbReference type="EMBL" id="SATR01000113">
    <property type="protein sequence ID" value="TFH89126.1"/>
    <property type="molecule type" value="Genomic_DNA"/>
</dbReference>
<dbReference type="Proteomes" id="UP000297753">
    <property type="component" value="Unassembled WGS sequence"/>
</dbReference>
<dbReference type="InterPro" id="IPR046052">
    <property type="entry name" value="DUF6010"/>
</dbReference>
<organism evidence="2 3">
    <name type="scientific">Vibrio ouci</name>
    <dbReference type="NCBI Taxonomy" id="2499078"/>
    <lineage>
        <taxon>Bacteria</taxon>
        <taxon>Pseudomonadati</taxon>
        <taxon>Pseudomonadota</taxon>
        <taxon>Gammaproteobacteria</taxon>
        <taxon>Vibrionales</taxon>
        <taxon>Vibrionaceae</taxon>
        <taxon>Vibrio</taxon>
    </lineage>
</organism>
<feature type="transmembrane region" description="Helical" evidence="1">
    <location>
        <begin position="33"/>
        <end position="50"/>
    </location>
</feature>
<sequence>MEVIFWLVFGVIASAVLIKFVHHKPSESRLKILGYALIIAALIYVLFAVLASNLVWIGIESLGVLLYGAFFVLSKSRSSNLLAVGWLLHPVWDVGLHLSGSGSIVAPEWYVVMCISFDITVACYLLAQARVGKIA</sequence>
<evidence type="ECO:0000313" key="3">
    <source>
        <dbReference type="Proteomes" id="UP000297753"/>
    </source>
</evidence>
<evidence type="ECO:0000256" key="1">
    <source>
        <dbReference type="SAM" id="Phobius"/>
    </source>
</evidence>
<dbReference type="Pfam" id="PF19473">
    <property type="entry name" value="DUF6010"/>
    <property type="match status" value="1"/>
</dbReference>
<feature type="transmembrane region" description="Helical" evidence="1">
    <location>
        <begin position="109"/>
        <end position="127"/>
    </location>
</feature>
<protein>
    <submittedName>
        <fullName evidence="2">Uncharacterized protein</fullName>
    </submittedName>
</protein>
<keyword evidence="1" id="KW-0472">Membrane</keyword>
<keyword evidence="3" id="KW-1185">Reference proteome</keyword>
<keyword evidence="1" id="KW-0812">Transmembrane</keyword>
<feature type="transmembrane region" description="Helical" evidence="1">
    <location>
        <begin position="6"/>
        <end position="21"/>
    </location>
</feature>
<accession>A0A4Y8W911</accession>
<dbReference type="OrthoDB" id="5194787at2"/>
<dbReference type="AlphaFoldDB" id="A0A4Y8W911"/>
<evidence type="ECO:0000313" key="2">
    <source>
        <dbReference type="EMBL" id="TFH89126.1"/>
    </source>
</evidence>
<comment type="caution">
    <text evidence="2">The sequence shown here is derived from an EMBL/GenBank/DDBJ whole genome shotgun (WGS) entry which is preliminary data.</text>
</comment>